<protein>
    <recommendedName>
        <fullName evidence="2">DUF2231 domain-containing protein</fullName>
    </recommendedName>
</protein>
<accession>A0A0U5JEU8</accession>
<dbReference type="EMBL" id="LN879502">
    <property type="protein sequence ID" value="CUI17687.1"/>
    <property type="molecule type" value="Genomic_DNA"/>
</dbReference>
<keyword evidence="4" id="KW-1185">Reference proteome</keyword>
<dbReference type="STRING" id="389348.PNK_2083"/>
<organism evidence="3 4">
    <name type="scientific">Candidatus Protochlamydia naegleriophila</name>
    <dbReference type="NCBI Taxonomy" id="389348"/>
    <lineage>
        <taxon>Bacteria</taxon>
        <taxon>Pseudomonadati</taxon>
        <taxon>Chlamydiota</taxon>
        <taxon>Chlamydiia</taxon>
        <taxon>Parachlamydiales</taxon>
        <taxon>Parachlamydiaceae</taxon>
        <taxon>Candidatus Protochlamydia</taxon>
    </lineage>
</organism>
<dbReference type="Pfam" id="PF09990">
    <property type="entry name" value="DUF2231"/>
    <property type="match status" value="1"/>
</dbReference>
<evidence type="ECO:0000313" key="4">
    <source>
        <dbReference type="Proteomes" id="UP000069902"/>
    </source>
</evidence>
<keyword evidence="1" id="KW-0472">Membrane</keyword>
<evidence type="ECO:0000256" key="1">
    <source>
        <dbReference type="SAM" id="Phobius"/>
    </source>
</evidence>
<evidence type="ECO:0000259" key="2">
    <source>
        <dbReference type="Pfam" id="PF09990"/>
    </source>
</evidence>
<gene>
    <name evidence="3" type="ORF">PNK_2083</name>
</gene>
<dbReference type="AlphaFoldDB" id="A0A0U5JEU8"/>
<dbReference type="KEGG" id="pnl:PNK_2083"/>
<dbReference type="RefSeq" id="WP_059061909.1">
    <property type="nucleotide sequence ID" value="NZ_LN879502.1"/>
</dbReference>
<sequence length="187" mass="21126">MKFKFYFISLFLLCSAVLFSHEGHQHADALMLSAPETTMNLHEGGLIGWILWLGHLHLVFLHFPIALIIMTVVAEILFFWHDSFLFDHAARFMITAAAILAPITALFGFALGFGQFYEGSMNDIYAWHRYFGVVTAILALWAATLREHYARGKSESLKSYYTCLFFAFLVVNLTGLFGGILAFGFPL</sequence>
<dbReference type="PATRIC" id="fig|389348.3.peg.2340"/>
<name>A0A0U5JEU8_9BACT</name>
<reference evidence="4" key="1">
    <citation type="submission" date="2015-09" db="EMBL/GenBank/DDBJ databases">
        <authorList>
            <person name="Bertelli C."/>
        </authorList>
    </citation>
    <scope>NUCLEOTIDE SEQUENCE [LARGE SCALE GENOMIC DNA]</scope>
    <source>
        <strain evidence="4">KNic</strain>
    </source>
</reference>
<evidence type="ECO:0000313" key="3">
    <source>
        <dbReference type="EMBL" id="CUI17687.1"/>
    </source>
</evidence>
<dbReference type="InParanoid" id="A0A0U5JEU8"/>
<feature type="transmembrane region" description="Helical" evidence="1">
    <location>
        <begin position="125"/>
        <end position="143"/>
    </location>
</feature>
<feature type="transmembrane region" description="Helical" evidence="1">
    <location>
        <begin position="49"/>
        <end position="80"/>
    </location>
</feature>
<dbReference type="Proteomes" id="UP000069902">
    <property type="component" value="Chromosome cPNK"/>
</dbReference>
<dbReference type="InterPro" id="IPR019251">
    <property type="entry name" value="DUF2231_TM"/>
</dbReference>
<feature type="transmembrane region" description="Helical" evidence="1">
    <location>
        <begin position="164"/>
        <end position="185"/>
    </location>
</feature>
<feature type="transmembrane region" description="Helical" evidence="1">
    <location>
        <begin position="92"/>
        <end position="113"/>
    </location>
</feature>
<keyword evidence="1" id="KW-1133">Transmembrane helix</keyword>
<keyword evidence="1" id="KW-0812">Transmembrane</keyword>
<proteinExistence type="predicted"/>
<feature type="domain" description="DUF2231" evidence="2">
    <location>
        <begin position="56"/>
        <end position="184"/>
    </location>
</feature>